<keyword evidence="7" id="KW-0418">Kinase</keyword>
<keyword evidence="8 12" id="KW-1133">Transmembrane helix</keyword>
<keyword evidence="10 12" id="KW-0472">Membrane</keyword>
<evidence type="ECO:0000313" key="15">
    <source>
        <dbReference type="EMBL" id="MDR8019372.1"/>
    </source>
</evidence>
<accession>A0ABU2DS94</accession>
<dbReference type="Gene3D" id="1.10.287.130">
    <property type="match status" value="1"/>
</dbReference>
<dbReference type="EMBL" id="JAVKGR010000007">
    <property type="protein sequence ID" value="MDR8019372.1"/>
    <property type="molecule type" value="Genomic_DNA"/>
</dbReference>
<feature type="region of interest" description="Disordered" evidence="11">
    <location>
        <begin position="484"/>
        <end position="509"/>
    </location>
</feature>
<evidence type="ECO:0000256" key="8">
    <source>
        <dbReference type="ARBA" id="ARBA00022989"/>
    </source>
</evidence>
<evidence type="ECO:0000256" key="2">
    <source>
        <dbReference type="ARBA" id="ARBA00004236"/>
    </source>
</evidence>
<dbReference type="CDD" id="cd00075">
    <property type="entry name" value="HATPase"/>
    <property type="match status" value="1"/>
</dbReference>
<dbReference type="CDD" id="cd06225">
    <property type="entry name" value="HAMP"/>
    <property type="match status" value="1"/>
</dbReference>
<keyword evidence="6 12" id="KW-0812">Transmembrane</keyword>
<keyword evidence="9" id="KW-0902">Two-component regulatory system</keyword>
<comment type="catalytic activity">
    <reaction evidence="1">
        <text>ATP + protein L-histidine = ADP + protein N-phospho-L-histidine.</text>
        <dbReference type="EC" id="2.7.13.3"/>
    </reaction>
</comment>
<evidence type="ECO:0000256" key="4">
    <source>
        <dbReference type="ARBA" id="ARBA00022553"/>
    </source>
</evidence>
<dbReference type="InterPro" id="IPR005467">
    <property type="entry name" value="His_kinase_dom"/>
</dbReference>
<dbReference type="Pfam" id="PF00512">
    <property type="entry name" value="HisKA"/>
    <property type="match status" value="1"/>
</dbReference>
<dbReference type="PROSITE" id="PS50109">
    <property type="entry name" value="HIS_KIN"/>
    <property type="match status" value="1"/>
</dbReference>
<gene>
    <name evidence="15" type="ORF">RIL96_07305</name>
</gene>
<dbReference type="SMART" id="SM00388">
    <property type="entry name" value="HisKA"/>
    <property type="match status" value="1"/>
</dbReference>
<dbReference type="Gene3D" id="3.30.565.10">
    <property type="entry name" value="Histidine kinase-like ATPase, C-terminal domain"/>
    <property type="match status" value="1"/>
</dbReference>
<dbReference type="InterPro" id="IPR050428">
    <property type="entry name" value="TCS_sensor_his_kinase"/>
</dbReference>
<organism evidence="15 16">
    <name type="scientific">Nesterenkonia aerolata</name>
    <dbReference type="NCBI Taxonomy" id="3074079"/>
    <lineage>
        <taxon>Bacteria</taxon>
        <taxon>Bacillati</taxon>
        <taxon>Actinomycetota</taxon>
        <taxon>Actinomycetes</taxon>
        <taxon>Micrococcales</taxon>
        <taxon>Micrococcaceae</taxon>
        <taxon>Nesterenkonia</taxon>
    </lineage>
</organism>
<dbReference type="Gene3D" id="6.10.340.10">
    <property type="match status" value="1"/>
</dbReference>
<dbReference type="SUPFAM" id="SSF55874">
    <property type="entry name" value="ATPase domain of HSP90 chaperone/DNA topoisomerase II/histidine kinase"/>
    <property type="match status" value="1"/>
</dbReference>
<dbReference type="SUPFAM" id="SSF158472">
    <property type="entry name" value="HAMP domain-like"/>
    <property type="match status" value="1"/>
</dbReference>
<dbReference type="PROSITE" id="PS50885">
    <property type="entry name" value="HAMP"/>
    <property type="match status" value="1"/>
</dbReference>
<dbReference type="PANTHER" id="PTHR45436:SF5">
    <property type="entry name" value="SENSOR HISTIDINE KINASE TRCS"/>
    <property type="match status" value="1"/>
</dbReference>
<evidence type="ECO:0000256" key="6">
    <source>
        <dbReference type="ARBA" id="ARBA00022692"/>
    </source>
</evidence>
<evidence type="ECO:0000256" key="7">
    <source>
        <dbReference type="ARBA" id="ARBA00022777"/>
    </source>
</evidence>
<keyword evidence="16" id="KW-1185">Reference proteome</keyword>
<evidence type="ECO:0000256" key="3">
    <source>
        <dbReference type="ARBA" id="ARBA00012438"/>
    </source>
</evidence>
<evidence type="ECO:0000259" key="14">
    <source>
        <dbReference type="PROSITE" id="PS50885"/>
    </source>
</evidence>
<feature type="domain" description="HAMP" evidence="14">
    <location>
        <begin position="211"/>
        <end position="263"/>
    </location>
</feature>
<comment type="caution">
    <text evidence="15">The sequence shown here is derived from an EMBL/GenBank/DDBJ whole genome shotgun (WGS) entry which is preliminary data.</text>
</comment>
<dbReference type="PRINTS" id="PR00344">
    <property type="entry name" value="BCTRLSENSOR"/>
</dbReference>
<reference evidence="15 16" key="1">
    <citation type="submission" date="2023-09" db="EMBL/GenBank/DDBJ databases">
        <title>Description of three actinobacteria isolated from air of manufacturing shop in a pharmaceutical factory.</title>
        <authorList>
            <person name="Zhang D.-F."/>
        </authorList>
    </citation>
    <scope>NUCLEOTIDE SEQUENCE [LARGE SCALE GENOMIC DNA]</scope>
    <source>
        <strain evidence="15 16">LY-0111</strain>
    </source>
</reference>
<protein>
    <recommendedName>
        <fullName evidence="3">histidine kinase</fullName>
        <ecNumber evidence="3">2.7.13.3</ecNumber>
    </recommendedName>
</protein>
<evidence type="ECO:0000256" key="12">
    <source>
        <dbReference type="SAM" id="Phobius"/>
    </source>
</evidence>
<dbReference type="PANTHER" id="PTHR45436">
    <property type="entry name" value="SENSOR HISTIDINE KINASE YKOH"/>
    <property type="match status" value="1"/>
</dbReference>
<dbReference type="Pfam" id="PF02518">
    <property type="entry name" value="HATPase_c"/>
    <property type="match status" value="1"/>
</dbReference>
<dbReference type="Proteomes" id="UP001251870">
    <property type="component" value="Unassembled WGS sequence"/>
</dbReference>
<dbReference type="Pfam" id="PF00672">
    <property type="entry name" value="HAMP"/>
    <property type="match status" value="1"/>
</dbReference>
<keyword evidence="15" id="KW-0547">Nucleotide-binding</keyword>
<evidence type="ECO:0000256" key="11">
    <source>
        <dbReference type="SAM" id="MobiDB-lite"/>
    </source>
</evidence>
<evidence type="ECO:0000256" key="9">
    <source>
        <dbReference type="ARBA" id="ARBA00023012"/>
    </source>
</evidence>
<dbReference type="InterPro" id="IPR004358">
    <property type="entry name" value="Sig_transdc_His_kin-like_C"/>
</dbReference>
<name>A0ABU2DS94_9MICC</name>
<dbReference type="SUPFAM" id="SSF47384">
    <property type="entry name" value="Homodimeric domain of signal transducing histidine kinase"/>
    <property type="match status" value="1"/>
</dbReference>
<dbReference type="InterPro" id="IPR036097">
    <property type="entry name" value="HisK_dim/P_sf"/>
</dbReference>
<keyword evidence="15" id="KW-0067">ATP-binding</keyword>
<feature type="transmembrane region" description="Helical" evidence="12">
    <location>
        <begin position="21"/>
        <end position="44"/>
    </location>
</feature>
<dbReference type="InterPro" id="IPR003660">
    <property type="entry name" value="HAMP_dom"/>
</dbReference>
<evidence type="ECO:0000256" key="1">
    <source>
        <dbReference type="ARBA" id="ARBA00000085"/>
    </source>
</evidence>
<proteinExistence type="predicted"/>
<evidence type="ECO:0000256" key="10">
    <source>
        <dbReference type="ARBA" id="ARBA00023136"/>
    </source>
</evidence>
<feature type="transmembrane region" description="Helical" evidence="12">
    <location>
        <begin position="188"/>
        <end position="210"/>
    </location>
</feature>
<dbReference type="CDD" id="cd00082">
    <property type="entry name" value="HisKA"/>
    <property type="match status" value="1"/>
</dbReference>
<keyword evidence="5" id="KW-0808">Transferase</keyword>
<evidence type="ECO:0000313" key="16">
    <source>
        <dbReference type="Proteomes" id="UP001251870"/>
    </source>
</evidence>
<dbReference type="SMART" id="SM00387">
    <property type="entry name" value="HATPase_c"/>
    <property type="match status" value="1"/>
</dbReference>
<feature type="domain" description="Histidine kinase" evidence="13">
    <location>
        <begin position="271"/>
        <end position="484"/>
    </location>
</feature>
<dbReference type="GO" id="GO:0005524">
    <property type="term" value="F:ATP binding"/>
    <property type="evidence" value="ECO:0007669"/>
    <property type="project" value="UniProtKB-KW"/>
</dbReference>
<dbReference type="InterPro" id="IPR003594">
    <property type="entry name" value="HATPase_dom"/>
</dbReference>
<dbReference type="EC" id="2.7.13.3" evidence="3"/>
<sequence>MASTTPRPRRRPLSNLPVRTRVLTSMVLVSLLVLVLAGGAAYLLQRIDTHRSIDDSLERSAVEFIRIAETSTDPQTGESWRSADRLIYSAMMQTMLAENESMVALREGEVTWTPNERQPVRLDEDPEFLQWVQDQAPITERSIRTVQTEESSYRAVILPVLFPEDRAETLFVLAADTDAEMVTLNRTFATYSGVGVGALAVAALLGWLTVGRMLYPVRRLRETAQSITETDISGRIEVTSHDDLGELTVTVNAMLDRLESAVVSQRRLLDDVGHELRTPLTIVRGHLELVDPEDRDDVLAVRELSLDELDRMGRLVEDMLTLAKSEQRDFLSPAPTDVAALTRQVAEHAAQLGNRQWRTESAAEATVPLDAQRITQAWLQLAHNAVRFSQEGSEIALGSAINRRPDGGSRLDLWVQDAGAGIAEADRERIFERFARGAEAPRAEGSGLGLTIVANIVAGHGGEIRVDSVPGAGSRFTMQIPYRVGSREPTSQPTHPPSRDPSAPSAERP</sequence>
<dbReference type="InterPro" id="IPR036890">
    <property type="entry name" value="HATPase_C_sf"/>
</dbReference>
<evidence type="ECO:0000256" key="5">
    <source>
        <dbReference type="ARBA" id="ARBA00022679"/>
    </source>
</evidence>
<dbReference type="SMART" id="SM00304">
    <property type="entry name" value="HAMP"/>
    <property type="match status" value="1"/>
</dbReference>
<dbReference type="RefSeq" id="WP_310548361.1">
    <property type="nucleotide sequence ID" value="NZ_JAVKGR010000007.1"/>
</dbReference>
<keyword evidence="4" id="KW-0597">Phosphoprotein</keyword>
<dbReference type="InterPro" id="IPR003661">
    <property type="entry name" value="HisK_dim/P_dom"/>
</dbReference>
<comment type="subcellular location">
    <subcellularLocation>
        <location evidence="2">Cell membrane</location>
    </subcellularLocation>
</comment>
<evidence type="ECO:0000259" key="13">
    <source>
        <dbReference type="PROSITE" id="PS50109"/>
    </source>
</evidence>